<dbReference type="Proteomes" id="UP000567179">
    <property type="component" value="Unassembled WGS sequence"/>
</dbReference>
<comment type="caution">
    <text evidence="3">The sequence shown here is derived from an EMBL/GenBank/DDBJ whole genome shotgun (WGS) entry which is preliminary data.</text>
</comment>
<evidence type="ECO:0000256" key="1">
    <source>
        <dbReference type="PROSITE-ProRule" id="PRU00023"/>
    </source>
</evidence>
<dbReference type="InterPro" id="IPR036770">
    <property type="entry name" value="Ankyrin_rpt-contain_sf"/>
</dbReference>
<dbReference type="PANTHER" id="PTHR47303:SF1">
    <property type="entry name" value="NF-KAPPA-B INHIBITOR BETA"/>
    <property type="match status" value="1"/>
</dbReference>
<name>A0A8H5F3G5_9AGAR</name>
<dbReference type="AlphaFoldDB" id="A0A8H5F3G5"/>
<gene>
    <name evidence="3" type="ORF">D9619_001610</name>
</gene>
<reference evidence="3 4" key="1">
    <citation type="journal article" date="2020" name="ISME J.">
        <title>Uncovering the hidden diversity of litter-decomposition mechanisms in mushroom-forming fungi.</title>
        <authorList>
            <person name="Floudas D."/>
            <person name="Bentzer J."/>
            <person name="Ahren D."/>
            <person name="Johansson T."/>
            <person name="Persson P."/>
            <person name="Tunlid A."/>
        </authorList>
    </citation>
    <scope>NUCLEOTIDE SEQUENCE [LARGE SCALE GENOMIC DNA]</scope>
    <source>
        <strain evidence="3 4">CBS 101986</strain>
    </source>
</reference>
<evidence type="ECO:0000256" key="2">
    <source>
        <dbReference type="SAM" id="MobiDB-lite"/>
    </source>
</evidence>
<feature type="compositionally biased region" description="Low complexity" evidence="2">
    <location>
        <begin position="193"/>
        <end position="203"/>
    </location>
</feature>
<evidence type="ECO:0000313" key="4">
    <source>
        <dbReference type="Proteomes" id="UP000567179"/>
    </source>
</evidence>
<keyword evidence="1" id="KW-0040">ANK repeat</keyword>
<dbReference type="InterPro" id="IPR002110">
    <property type="entry name" value="Ankyrin_rpt"/>
</dbReference>
<accession>A0A8H5F3G5</accession>
<dbReference type="SMART" id="SM00248">
    <property type="entry name" value="ANK"/>
    <property type="match status" value="2"/>
</dbReference>
<feature type="repeat" description="ANK" evidence="1">
    <location>
        <begin position="45"/>
        <end position="66"/>
    </location>
</feature>
<keyword evidence="4" id="KW-1185">Reference proteome</keyword>
<dbReference type="Gene3D" id="1.25.40.20">
    <property type="entry name" value="Ankyrin repeat-containing domain"/>
    <property type="match status" value="1"/>
</dbReference>
<dbReference type="PROSITE" id="PS50088">
    <property type="entry name" value="ANK_REPEAT"/>
    <property type="match status" value="1"/>
</dbReference>
<sequence>MSTTTATQEDKDEVLLSCRYGDLDDVQSFVTQHGSAVLAGVRDDNGNTLLHMTCANGHLDVLEYLLPLVPPSLLAVQNNSGSTALHWAALNSQLPVAQKLVQYPGGPGLDLIDIKNKAGHSPLGEAENAGWEEGAKWFVEVMNLDAEGTTEQSAIDDDATLDTEDGNTRDIEVEIEDADGQIAKMTISGSVKPSSASAEASPP</sequence>
<dbReference type="SUPFAM" id="SSF48403">
    <property type="entry name" value="Ankyrin repeat"/>
    <property type="match status" value="1"/>
</dbReference>
<proteinExistence type="predicted"/>
<protein>
    <recommendedName>
        <fullName evidence="5">Ankyrin</fullName>
    </recommendedName>
</protein>
<organism evidence="3 4">
    <name type="scientific">Psilocybe cf. subviscida</name>
    <dbReference type="NCBI Taxonomy" id="2480587"/>
    <lineage>
        <taxon>Eukaryota</taxon>
        <taxon>Fungi</taxon>
        <taxon>Dikarya</taxon>
        <taxon>Basidiomycota</taxon>
        <taxon>Agaricomycotina</taxon>
        <taxon>Agaricomycetes</taxon>
        <taxon>Agaricomycetidae</taxon>
        <taxon>Agaricales</taxon>
        <taxon>Agaricineae</taxon>
        <taxon>Strophariaceae</taxon>
        <taxon>Psilocybe</taxon>
    </lineage>
</organism>
<dbReference type="Pfam" id="PF12796">
    <property type="entry name" value="Ank_2"/>
    <property type="match status" value="1"/>
</dbReference>
<evidence type="ECO:0008006" key="5">
    <source>
        <dbReference type="Google" id="ProtNLM"/>
    </source>
</evidence>
<dbReference type="OrthoDB" id="10057496at2759"/>
<dbReference type="PROSITE" id="PS50297">
    <property type="entry name" value="ANK_REP_REGION"/>
    <property type="match status" value="1"/>
</dbReference>
<feature type="compositionally biased region" description="Acidic residues" evidence="2">
    <location>
        <begin position="154"/>
        <end position="165"/>
    </location>
</feature>
<dbReference type="PANTHER" id="PTHR47303">
    <property type="match status" value="1"/>
</dbReference>
<feature type="region of interest" description="Disordered" evidence="2">
    <location>
        <begin position="148"/>
        <end position="203"/>
    </location>
</feature>
<evidence type="ECO:0000313" key="3">
    <source>
        <dbReference type="EMBL" id="KAF5322331.1"/>
    </source>
</evidence>
<dbReference type="EMBL" id="JAACJJ010000028">
    <property type="protein sequence ID" value="KAF5322331.1"/>
    <property type="molecule type" value="Genomic_DNA"/>
</dbReference>